<evidence type="ECO:0000313" key="11">
    <source>
        <dbReference type="Proteomes" id="UP000054190"/>
    </source>
</evidence>
<evidence type="ECO:0000256" key="3">
    <source>
        <dbReference type="ARBA" id="ARBA00022679"/>
    </source>
</evidence>
<keyword evidence="6" id="KW-0255">Endonuclease</keyword>
<evidence type="ECO:0000256" key="1">
    <source>
        <dbReference type="ARBA" id="ARBA00010879"/>
    </source>
</evidence>
<dbReference type="InterPro" id="IPR043128">
    <property type="entry name" value="Rev_trsase/Diguanyl_cyclase"/>
</dbReference>
<evidence type="ECO:0000256" key="8">
    <source>
        <dbReference type="ARBA" id="ARBA00022918"/>
    </source>
</evidence>
<dbReference type="InterPro" id="IPR043502">
    <property type="entry name" value="DNA/RNA_pol_sf"/>
</dbReference>
<organism evidence="10 11">
    <name type="scientific">Tyto alba</name>
    <name type="common">Barn owl</name>
    <dbReference type="NCBI Taxonomy" id="56313"/>
    <lineage>
        <taxon>Eukaryota</taxon>
        <taxon>Metazoa</taxon>
        <taxon>Chordata</taxon>
        <taxon>Craniata</taxon>
        <taxon>Vertebrata</taxon>
        <taxon>Euteleostomi</taxon>
        <taxon>Archelosauria</taxon>
        <taxon>Archosauria</taxon>
        <taxon>Dinosauria</taxon>
        <taxon>Saurischia</taxon>
        <taxon>Theropoda</taxon>
        <taxon>Coelurosauria</taxon>
        <taxon>Aves</taxon>
        <taxon>Neognathae</taxon>
        <taxon>Neoaves</taxon>
        <taxon>Telluraves</taxon>
        <taxon>Strigiformes</taxon>
        <taxon>Tytonidae</taxon>
        <taxon>Tyto</taxon>
    </lineage>
</organism>
<evidence type="ECO:0000256" key="4">
    <source>
        <dbReference type="ARBA" id="ARBA00022695"/>
    </source>
</evidence>
<evidence type="ECO:0000256" key="6">
    <source>
        <dbReference type="ARBA" id="ARBA00022759"/>
    </source>
</evidence>
<dbReference type="Proteomes" id="UP000054190">
    <property type="component" value="Unassembled WGS sequence"/>
</dbReference>
<keyword evidence="7" id="KW-0378">Hydrolase</keyword>
<keyword evidence="4" id="KW-0548">Nucleotidyltransferase</keyword>
<evidence type="ECO:0000256" key="2">
    <source>
        <dbReference type="ARBA" id="ARBA00012180"/>
    </source>
</evidence>
<reference evidence="10 11" key="1">
    <citation type="submission" date="2014-04" db="EMBL/GenBank/DDBJ databases">
        <title>Genome evolution of avian class.</title>
        <authorList>
            <person name="Zhang G."/>
            <person name="Li C."/>
        </authorList>
    </citation>
    <scope>NUCLEOTIDE SEQUENCE [LARGE SCALE GENOMIC DNA]</scope>
    <source>
        <strain evidence="10">BGI_N341</strain>
    </source>
</reference>
<gene>
    <name evidence="10" type="ORF">N341_10484</name>
</gene>
<dbReference type="Pfam" id="PF06817">
    <property type="entry name" value="RVT_thumb"/>
    <property type="match status" value="1"/>
</dbReference>
<protein>
    <recommendedName>
        <fullName evidence="2">ribonuclease H</fullName>
        <ecNumber evidence="2">3.1.26.4</ecNumber>
    </recommendedName>
</protein>
<keyword evidence="11" id="KW-1185">Reference proteome</keyword>
<evidence type="ECO:0000259" key="9">
    <source>
        <dbReference type="PROSITE" id="PS50878"/>
    </source>
</evidence>
<feature type="domain" description="Reverse transcriptase" evidence="9">
    <location>
        <begin position="1"/>
        <end position="101"/>
    </location>
</feature>
<keyword evidence="8" id="KW-0695">RNA-directed DNA polymerase</keyword>
<comment type="similarity">
    <text evidence="1">Belongs to the beta type-B retroviral polymerase family. HERV class-II K(HML-2) pol subfamily.</text>
</comment>
<dbReference type="Gene3D" id="3.30.70.270">
    <property type="match status" value="2"/>
</dbReference>
<dbReference type="EMBL" id="KK376996">
    <property type="protein sequence ID" value="KFV46429.1"/>
    <property type="molecule type" value="Genomic_DNA"/>
</dbReference>
<evidence type="ECO:0000256" key="7">
    <source>
        <dbReference type="ARBA" id="ARBA00022801"/>
    </source>
</evidence>
<dbReference type="GO" id="GO:0003964">
    <property type="term" value="F:RNA-directed DNA polymerase activity"/>
    <property type="evidence" value="ECO:0007669"/>
    <property type="project" value="UniProtKB-KW"/>
</dbReference>
<accession>A0A093EX10</accession>
<feature type="non-terminal residue" evidence="10">
    <location>
        <position position="1"/>
    </location>
</feature>
<sequence>LPSINREAPAQRFEWTVLPQGMKNSPTLCQLFVGNALLPIRISWPTAIIYHYMDDILIAQECPFSDQQRSFLAHTLQKEGLVIAPEKVQSSAPWKYLGCLIMDSQIRPQKLQIQLDIRTLHDRQKLLGDLKWLRPLVGIANDDL</sequence>
<dbReference type="AlphaFoldDB" id="A0A093EX10"/>
<dbReference type="InterPro" id="IPR000477">
    <property type="entry name" value="RT_dom"/>
</dbReference>
<keyword evidence="5" id="KW-0540">Nuclease</keyword>
<evidence type="ECO:0000313" key="10">
    <source>
        <dbReference type="EMBL" id="KFV46429.1"/>
    </source>
</evidence>
<dbReference type="EC" id="3.1.26.4" evidence="2"/>
<dbReference type="PANTHER" id="PTHR41694">
    <property type="entry name" value="ENDOGENOUS RETROVIRUS GROUP K MEMBER POL PROTEIN"/>
    <property type="match status" value="1"/>
</dbReference>
<dbReference type="InterPro" id="IPR010661">
    <property type="entry name" value="RVT_thumb"/>
</dbReference>
<evidence type="ECO:0000256" key="5">
    <source>
        <dbReference type="ARBA" id="ARBA00022722"/>
    </source>
</evidence>
<keyword evidence="3" id="KW-0808">Transferase</keyword>
<feature type="non-terminal residue" evidence="10">
    <location>
        <position position="144"/>
    </location>
</feature>
<proteinExistence type="inferred from homology"/>
<dbReference type="PROSITE" id="PS50878">
    <property type="entry name" value="RT_POL"/>
    <property type="match status" value="1"/>
</dbReference>
<dbReference type="SUPFAM" id="SSF56672">
    <property type="entry name" value="DNA/RNA polymerases"/>
    <property type="match status" value="1"/>
</dbReference>
<dbReference type="PANTHER" id="PTHR41694:SF3">
    <property type="entry name" value="RNA-DIRECTED DNA POLYMERASE-RELATED"/>
    <property type="match status" value="1"/>
</dbReference>
<dbReference type="GO" id="GO:0004523">
    <property type="term" value="F:RNA-DNA hybrid ribonuclease activity"/>
    <property type="evidence" value="ECO:0007669"/>
    <property type="project" value="UniProtKB-EC"/>
</dbReference>
<name>A0A093EX10_TYTAL</name>
<dbReference type="Pfam" id="PF00078">
    <property type="entry name" value="RVT_1"/>
    <property type="match status" value="1"/>
</dbReference>
<dbReference type="GO" id="GO:0035613">
    <property type="term" value="F:RNA stem-loop binding"/>
    <property type="evidence" value="ECO:0007669"/>
    <property type="project" value="TreeGrafter"/>
</dbReference>